<dbReference type="GO" id="GO:0060090">
    <property type="term" value="F:molecular adaptor activity"/>
    <property type="evidence" value="ECO:0007669"/>
    <property type="project" value="TreeGrafter"/>
</dbReference>
<feature type="compositionally biased region" description="Polar residues" evidence="2">
    <location>
        <begin position="597"/>
        <end position="610"/>
    </location>
</feature>
<dbReference type="Pfam" id="PF03359">
    <property type="entry name" value="GKAP"/>
    <property type="match status" value="1"/>
</dbReference>
<dbReference type="GO" id="GO:0098978">
    <property type="term" value="C:glutamatergic synapse"/>
    <property type="evidence" value="ECO:0007669"/>
    <property type="project" value="TreeGrafter"/>
</dbReference>
<sequence length="949" mass="105662">MKGLGDNRSRHLSDNLDSPQDSLYAPQDRNPYLLSPTDSFTMDPRFPAQNTLHGDCLLPLNNQISNSSTFPRIHYNSHFEVPDDNPFPSHAQATKINRLPANLLDQFEKQLPIHRDGFSTLQFQRSDAKHRSESPGRIRHLVHSVQKLFAKSQSLEGPTKGNVNGKKGADDPKQNRRSKSKDRAKTSEPKRRTRSNISGWWSSDDNLDSDTCSYRNPMGLMTLGRQPDHSQPKYFMHAYNTISEHMLKSSKSNNDLKVTPCTNIPINNDSNYIKRGSWSTLTLSHAREVCQKASATIDKALLKSKSCHQDLAYHYLQVPQGEWNNTLSRDKDSEIPCRRMRSGSYIKAMGDDDSEDSETSPKPSPKTAARRQSYLKATQQSLSEQSTTQSPSAAPTVGTPLTPSLSTGRSLDRLDSVEILLPPKFPTWEEEYNQISDSVNESTRPHQGEGQFPRCGALRLPIHPSSVGCRGPLLLLATFRGAGQCWGLCRGANLEPHQPLCSSRRQPMCSSCLVAYKKTPPPVPPRTTSKPFISVTVQSSTESAQDTYLDSQDHKSEVTSQSGLSNSSDSLDSTRTPSVTRGSIVTPARETPELPQKNATLKSDKGTLTSEEPKVENIPKRKLSSIGIQVDCLQPVAKEEPPPPATKFQSIGVQVEDEWRNSHSRSMSSKQDTDSDTQELNNSSCKSSERSLAECPQHNNSVGVDAATRQPAKPSQIKRNLSYGENNDPALEPSSLPPPDPWLETSSTSPSEPTQPGACRRDGFWFLKLLQAETERLEGWCRQMDQETKENNLSEEVLGKVLSAVGSAQLLMSQKFQQFHGLCEQNLNPNANPRPTAQDLAGFWDLLQLSIEDISMKFDELYHLKANSWQLAETPERKEEKKPPPPVPKKPAKSKSQLNRDKASDSDKQRQEARKRLMAAKRAASVRQNSATESADSIEIYVPEAQTRL</sequence>
<dbReference type="PANTHER" id="PTHR12353:SF19">
    <property type="entry name" value="DISKS LARGE-ASSOCIATED PROTEIN 4"/>
    <property type="match status" value="1"/>
</dbReference>
<comment type="similarity">
    <text evidence="1">Belongs to the SAPAP family.</text>
</comment>
<feature type="compositionally biased region" description="Polar residues" evidence="2">
    <location>
        <begin position="574"/>
        <end position="583"/>
    </location>
</feature>
<name>A0A8S9FAY4_EUDMI</name>
<reference evidence="3" key="1">
    <citation type="journal article" date="2019" name="Gigascience">
        <title>High-coverage genomes to elucidate the evolution of penguins.</title>
        <authorList>
            <person name="Pan H."/>
            <person name="Cole T.L."/>
            <person name="Bi X."/>
            <person name="Fang M."/>
            <person name="Zhou C."/>
            <person name="Yang Z."/>
            <person name="Ksepka D.T."/>
            <person name="Hart T."/>
            <person name="Bouzat J.L."/>
            <person name="Argilla L.S."/>
            <person name="Bertelsen M.F."/>
            <person name="Boersma P.D."/>
            <person name="Bost C.A."/>
            <person name="Cherel Y."/>
            <person name="Dann P."/>
            <person name="Fiddaman S.R."/>
            <person name="Howard P."/>
            <person name="Labuschagne K."/>
            <person name="Mattern T."/>
            <person name="Miller G."/>
            <person name="Parker P."/>
            <person name="Phillips R.A."/>
            <person name="Quillfeldt P."/>
            <person name="Ryan P.G."/>
            <person name="Taylor H."/>
            <person name="Thompson D.R."/>
            <person name="Young M.J."/>
            <person name="Ellegaard M.R."/>
            <person name="Gilbert M.T.P."/>
            <person name="Sinding M.S."/>
            <person name="Pacheco G."/>
            <person name="Shepherd L.D."/>
            <person name="Tennyson A.J.D."/>
            <person name="Grosser S."/>
            <person name="Kay E."/>
            <person name="Nupen L.J."/>
            <person name="Ellenberg U."/>
            <person name="Houston D.M."/>
            <person name="Reeve A.H."/>
            <person name="Johnson K."/>
            <person name="Masello J.F."/>
            <person name="Stracke T."/>
            <person name="McKinlay B."/>
            <person name="Borboroglu P.G."/>
            <person name="Zhang D.X."/>
            <person name="Zhang G."/>
        </authorList>
    </citation>
    <scope>NUCLEOTIDE SEQUENCE</scope>
    <source>
        <strain evidence="3">10/9/18-1</strain>
    </source>
</reference>
<dbReference type="EMBL" id="VULB01001326">
    <property type="protein sequence ID" value="KAF1507434.1"/>
    <property type="molecule type" value="Genomic_DNA"/>
</dbReference>
<feature type="compositionally biased region" description="Low complexity" evidence="2">
    <location>
        <begin position="378"/>
        <end position="390"/>
    </location>
</feature>
<proteinExistence type="inferred from homology"/>
<feature type="region of interest" description="Disordered" evidence="2">
    <location>
        <begin position="872"/>
        <end position="949"/>
    </location>
</feature>
<feature type="compositionally biased region" description="Low complexity" evidence="2">
    <location>
        <begin position="560"/>
        <end position="573"/>
    </location>
</feature>
<evidence type="ECO:0000256" key="2">
    <source>
        <dbReference type="SAM" id="MobiDB-lite"/>
    </source>
</evidence>
<feature type="region of interest" description="Disordered" evidence="2">
    <location>
        <begin position="543"/>
        <end position="620"/>
    </location>
</feature>
<dbReference type="Proteomes" id="UP000818537">
    <property type="component" value="Unassembled WGS sequence"/>
</dbReference>
<feature type="compositionally biased region" description="Polar residues" evidence="2">
    <location>
        <begin position="926"/>
        <end position="935"/>
    </location>
</feature>
<feature type="compositionally biased region" description="Polar residues" evidence="2">
    <location>
        <begin position="399"/>
        <end position="409"/>
    </location>
</feature>
<dbReference type="GO" id="GO:0023052">
    <property type="term" value="P:signaling"/>
    <property type="evidence" value="ECO:0007669"/>
    <property type="project" value="InterPro"/>
</dbReference>
<feature type="non-terminal residue" evidence="3">
    <location>
        <position position="1"/>
    </location>
</feature>
<comment type="caution">
    <text evidence="3">The sequence shown here is derived from an EMBL/GenBank/DDBJ whole genome shotgun (WGS) entry which is preliminary data.</text>
</comment>
<dbReference type="InterPro" id="IPR005026">
    <property type="entry name" value="SAPAP"/>
</dbReference>
<evidence type="ECO:0000313" key="3">
    <source>
        <dbReference type="EMBL" id="KAF1507434.1"/>
    </source>
</evidence>
<evidence type="ECO:0000256" key="1">
    <source>
        <dbReference type="ARBA" id="ARBA00008839"/>
    </source>
</evidence>
<accession>A0A8S9FAY4</accession>
<gene>
    <name evidence="3" type="primary">DLGAP4</name>
    <name evidence="3" type="ORF">FQV18_0014052</name>
</gene>
<feature type="compositionally biased region" description="Basic and acidic residues" evidence="2">
    <location>
        <begin position="1"/>
        <end position="14"/>
    </location>
</feature>
<feature type="compositionally biased region" description="Basic and acidic residues" evidence="2">
    <location>
        <begin position="874"/>
        <end position="883"/>
    </location>
</feature>
<feature type="compositionally biased region" description="Basic and acidic residues" evidence="2">
    <location>
        <begin position="898"/>
        <end position="915"/>
    </location>
</feature>
<feature type="non-terminal residue" evidence="3">
    <location>
        <position position="949"/>
    </location>
</feature>
<feature type="region of interest" description="Disordered" evidence="2">
    <location>
        <begin position="150"/>
        <end position="200"/>
    </location>
</feature>
<dbReference type="PANTHER" id="PTHR12353">
    <property type="entry name" value="DISKS LARGE-ASSOCIATED PROTEIN DAP SAP90/PSD-95-ASSOCIATED PROTEIN"/>
    <property type="match status" value="1"/>
</dbReference>
<feature type="region of interest" description="Disordered" evidence="2">
    <location>
        <begin position="338"/>
        <end position="409"/>
    </location>
</feature>
<feature type="region of interest" description="Disordered" evidence="2">
    <location>
        <begin position="1"/>
        <end position="41"/>
    </location>
</feature>
<feature type="compositionally biased region" description="Low complexity" evidence="2">
    <location>
        <begin position="744"/>
        <end position="754"/>
    </location>
</feature>
<protein>
    <submittedName>
        <fullName evidence="3">Disks large-associated protein 4</fullName>
    </submittedName>
</protein>
<dbReference type="AlphaFoldDB" id="A0A8S9FAY4"/>
<feature type="compositionally biased region" description="Basic and acidic residues" evidence="2">
    <location>
        <begin position="181"/>
        <end position="190"/>
    </location>
</feature>
<organism evidence="3 4">
    <name type="scientific">Eudyptula minor novaehollandiae</name>
    <name type="common">Australian little penguin</name>
    <dbReference type="NCBI Taxonomy" id="2052820"/>
    <lineage>
        <taxon>Eukaryota</taxon>
        <taxon>Metazoa</taxon>
        <taxon>Chordata</taxon>
        <taxon>Craniata</taxon>
        <taxon>Vertebrata</taxon>
        <taxon>Euteleostomi</taxon>
        <taxon>Archelosauria</taxon>
        <taxon>Archosauria</taxon>
        <taxon>Dinosauria</taxon>
        <taxon>Saurischia</taxon>
        <taxon>Theropoda</taxon>
        <taxon>Coelurosauria</taxon>
        <taxon>Aves</taxon>
        <taxon>Neognathae</taxon>
        <taxon>Neoaves</taxon>
        <taxon>Aequornithes</taxon>
        <taxon>Sphenisciformes</taxon>
        <taxon>Spheniscidae</taxon>
        <taxon>Eudyptula</taxon>
    </lineage>
</organism>
<feature type="region of interest" description="Disordered" evidence="2">
    <location>
        <begin position="658"/>
        <end position="758"/>
    </location>
</feature>
<dbReference type="GO" id="GO:0099572">
    <property type="term" value="C:postsynaptic specialization"/>
    <property type="evidence" value="ECO:0007669"/>
    <property type="project" value="TreeGrafter"/>
</dbReference>
<evidence type="ECO:0000313" key="4">
    <source>
        <dbReference type="Proteomes" id="UP000818537"/>
    </source>
</evidence>